<evidence type="ECO:0000256" key="2">
    <source>
        <dbReference type="SAM" id="MobiDB-lite"/>
    </source>
</evidence>
<evidence type="ECO:0000313" key="4">
    <source>
        <dbReference type="Proteomes" id="UP000813385"/>
    </source>
</evidence>
<sequence>MTKEKKPSRMPVSEKRRSAALASAVGGGFTNTTSQPSASSASPALRSAAAATQRTSSPAPDSDSALIAPPPRAQLGASNTNTSEDEAIPSKDREHATPSPAPSGTSPSTAATAALLRDKDQRIADLERELSHSTTEFARLLDSLSQKESDSAGYWQAKHEHAASHLADADEELRALRAEAEVRDAQNADLASVAEALADRLSEREREAAELRTQVRGLKEFVSTSTRTDGQTATSDEVFGDGMARLGNALQNWVIVNFRKAKLDIQKPDDSTRQELERLVPMYQDLAKVHLLQTLVSRILVDMIFNAYFVGLSPEQTQLFGQMEATLSSLGSEESVNQWRSTTLTLLRREVEPTWQIETDEAVSAVTDRINHLLGSITDAQGSEARDNALRAQVLGAIDLARLLRVQRAVFAVYMPEVLPHQQTLFDPATMEDVGGEEDEDALARREISCVTLPGIVKHGDESGGRLHYRNVIAKARVLCSPE</sequence>
<feature type="compositionally biased region" description="Low complexity" evidence="2">
    <location>
        <begin position="32"/>
        <end position="60"/>
    </location>
</feature>
<feature type="region of interest" description="Disordered" evidence="2">
    <location>
        <begin position="1"/>
        <end position="113"/>
    </location>
</feature>
<comment type="caution">
    <text evidence="3">The sequence shown here is derived from an EMBL/GenBank/DDBJ whole genome shotgun (WGS) entry which is preliminary data.</text>
</comment>
<organism evidence="3 4">
    <name type="scientific">Plectosphaerella cucumerina</name>
    <dbReference type="NCBI Taxonomy" id="40658"/>
    <lineage>
        <taxon>Eukaryota</taxon>
        <taxon>Fungi</taxon>
        <taxon>Dikarya</taxon>
        <taxon>Ascomycota</taxon>
        <taxon>Pezizomycotina</taxon>
        <taxon>Sordariomycetes</taxon>
        <taxon>Hypocreomycetidae</taxon>
        <taxon>Glomerellales</taxon>
        <taxon>Plectosphaerellaceae</taxon>
        <taxon>Plectosphaerella</taxon>
    </lineage>
</organism>
<feature type="compositionally biased region" description="Basic and acidic residues" evidence="2">
    <location>
        <begin position="1"/>
        <end position="17"/>
    </location>
</feature>
<evidence type="ECO:0000313" key="3">
    <source>
        <dbReference type="EMBL" id="KAH7367195.1"/>
    </source>
</evidence>
<keyword evidence="1" id="KW-0175">Coiled coil</keyword>
<dbReference type="EMBL" id="JAGPXD010000002">
    <property type="protein sequence ID" value="KAH7367195.1"/>
    <property type="molecule type" value="Genomic_DNA"/>
</dbReference>
<accession>A0A8K0TL67</accession>
<protein>
    <submittedName>
        <fullName evidence="3">Uncharacterized protein</fullName>
    </submittedName>
</protein>
<keyword evidence="4" id="KW-1185">Reference proteome</keyword>
<name>A0A8K0TL67_9PEZI</name>
<dbReference type="AlphaFoldDB" id="A0A8K0TL67"/>
<reference evidence="3" key="1">
    <citation type="journal article" date="2021" name="Nat. Commun.">
        <title>Genetic determinants of endophytism in the Arabidopsis root mycobiome.</title>
        <authorList>
            <person name="Mesny F."/>
            <person name="Miyauchi S."/>
            <person name="Thiergart T."/>
            <person name="Pickel B."/>
            <person name="Atanasova L."/>
            <person name="Karlsson M."/>
            <person name="Huettel B."/>
            <person name="Barry K.W."/>
            <person name="Haridas S."/>
            <person name="Chen C."/>
            <person name="Bauer D."/>
            <person name="Andreopoulos W."/>
            <person name="Pangilinan J."/>
            <person name="LaButti K."/>
            <person name="Riley R."/>
            <person name="Lipzen A."/>
            <person name="Clum A."/>
            <person name="Drula E."/>
            <person name="Henrissat B."/>
            <person name="Kohler A."/>
            <person name="Grigoriev I.V."/>
            <person name="Martin F.M."/>
            <person name="Hacquard S."/>
        </authorList>
    </citation>
    <scope>NUCLEOTIDE SEQUENCE</scope>
    <source>
        <strain evidence="3">MPI-CAGE-AT-0016</strain>
    </source>
</reference>
<dbReference type="Proteomes" id="UP000813385">
    <property type="component" value="Unassembled WGS sequence"/>
</dbReference>
<dbReference type="OrthoDB" id="5328813at2759"/>
<feature type="compositionally biased region" description="Low complexity" evidence="2">
    <location>
        <begin position="102"/>
        <end position="113"/>
    </location>
</feature>
<evidence type="ECO:0000256" key="1">
    <source>
        <dbReference type="SAM" id="Coils"/>
    </source>
</evidence>
<proteinExistence type="predicted"/>
<feature type="coiled-coil region" evidence="1">
    <location>
        <begin position="116"/>
        <end position="214"/>
    </location>
</feature>
<gene>
    <name evidence="3" type="ORF">B0T11DRAFT_51093</name>
</gene>